<dbReference type="EMBL" id="PVLR01000040">
    <property type="protein sequence ID" value="PRD67981.1"/>
    <property type="molecule type" value="Genomic_DNA"/>
</dbReference>
<dbReference type="InterPro" id="IPR002052">
    <property type="entry name" value="DNA_methylase_N6_adenine_CS"/>
</dbReference>
<dbReference type="AlphaFoldDB" id="A0A2S9KBZ8"/>
<dbReference type="GO" id="GO:0003676">
    <property type="term" value="F:nucleic acid binding"/>
    <property type="evidence" value="ECO:0007669"/>
    <property type="project" value="InterPro"/>
</dbReference>
<dbReference type="Proteomes" id="UP000238326">
    <property type="component" value="Unassembled WGS sequence"/>
</dbReference>
<keyword evidence="2 5" id="KW-0808">Transferase</keyword>
<evidence type="ECO:0000259" key="4">
    <source>
        <dbReference type="Pfam" id="PF05175"/>
    </source>
</evidence>
<dbReference type="NCBIfam" id="TIGR00536">
    <property type="entry name" value="hemK_fam"/>
    <property type="match status" value="1"/>
</dbReference>
<keyword evidence="5" id="KW-0689">Ribosomal protein</keyword>
<evidence type="ECO:0000313" key="6">
    <source>
        <dbReference type="Proteomes" id="UP000238326"/>
    </source>
</evidence>
<dbReference type="OrthoDB" id="9800643at2"/>
<protein>
    <submittedName>
        <fullName evidence="5">50S ribosomal protein L3 N(5)-glutamine methyltransferase</fullName>
    </submittedName>
</protein>
<evidence type="ECO:0000256" key="3">
    <source>
        <dbReference type="ARBA" id="ARBA00022691"/>
    </source>
</evidence>
<dbReference type="RefSeq" id="WP_105730444.1">
    <property type="nucleotide sequence ID" value="NZ_PVLR01000040.1"/>
</dbReference>
<keyword evidence="5" id="KW-0687">Ribonucleoprotein</keyword>
<dbReference type="PANTHER" id="PTHR47806:SF1">
    <property type="entry name" value="RIBOSOMAL PROTEIN UL3 GLUTAMINE METHYLTRANSFERASE"/>
    <property type="match status" value="1"/>
</dbReference>
<dbReference type="PROSITE" id="PS00092">
    <property type="entry name" value="N6_MTASE"/>
    <property type="match status" value="1"/>
</dbReference>
<dbReference type="PANTHER" id="PTHR47806">
    <property type="entry name" value="50S RIBOSOMAL PROTEIN L3 GLUTAMINE METHYLTRANSFERASE"/>
    <property type="match status" value="1"/>
</dbReference>
<name>A0A2S9KBZ8_9BURK</name>
<dbReference type="Pfam" id="PF05175">
    <property type="entry name" value="MTS"/>
    <property type="match status" value="1"/>
</dbReference>
<evidence type="ECO:0000313" key="5">
    <source>
        <dbReference type="EMBL" id="PRD67981.1"/>
    </source>
</evidence>
<dbReference type="PIRSF" id="PIRSF037167">
    <property type="entry name" value="Mtase_YfcB_prd"/>
    <property type="match status" value="1"/>
</dbReference>
<dbReference type="SUPFAM" id="SSF53335">
    <property type="entry name" value="S-adenosyl-L-methionine-dependent methyltransferases"/>
    <property type="match status" value="1"/>
</dbReference>
<accession>A0A2S9KBZ8</accession>
<keyword evidence="1 5" id="KW-0489">Methyltransferase</keyword>
<keyword evidence="6" id="KW-1185">Reference proteome</keyword>
<comment type="caution">
    <text evidence="5">The sequence shown here is derived from an EMBL/GenBank/DDBJ whole genome shotgun (WGS) entry which is preliminary data.</text>
</comment>
<dbReference type="InterPro" id="IPR004556">
    <property type="entry name" value="HemK-like"/>
</dbReference>
<dbReference type="GO" id="GO:0032259">
    <property type="term" value="P:methylation"/>
    <property type="evidence" value="ECO:0007669"/>
    <property type="project" value="UniProtKB-KW"/>
</dbReference>
<dbReference type="Gene3D" id="1.10.8.10">
    <property type="entry name" value="DNA helicase RuvA subunit, C-terminal domain"/>
    <property type="match status" value="1"/>
</dbReference>
<reference evidence="5 6" key="1">
    <citation type="submission" date="2018-03" db="EMBL/GenBank/DDBJ databases">
        <title>Comparative genomics illustrates the genes involved in a hyperalkaliphilic mechanisms of Serpentinomonas isolated from highly-alkaline calcium-rich serpentinized springs.</title>
        <authorList>
            <person name="Suzuki S."/>
            <person name="Ishii S."/>
            <person name="Walworth N."/>
            <person name="Bird L."/>
            <person name="Kuenen J.G."/>
            <person name="Nealson K.H."/>
        </authorList>
    </citation>
    <scope>NUCLEOTIDE SEQUENCE [LARGE SCALE GENOMIC DNA]</scope>
    <source>
        <strain evidence="5 6">83</strain>
    </source>
</reference>
<dbReference type="InterPro" id="IPR007848">
    <property type="entry name" value="Small_mtfrase_dom"/>
</dbReference>
<proteinExistence type="predicted"/>
<dbReference type="GO" id="GO:0005840">
    <property type="term" value="C:ribosome"/>
    <property type="evidence" value="ECO:0007669"/>
    <property type="project" value="UniProtKB-KW"/>
</dbReference>
<evidence type="ECO:0000256" key="2">
    <source>
        <dbReference type="ARBA" id="ARBA00022679"/>
    </source>
</evidence>
<sequence length="304" mass="33243">MNLNQLLQAASTQLEAAGLAYGHGTTNAHDEAVWLTLWQLGLPLDSALDELAERACSEAEVAAVQALIQQRITTRQPAAYLTHEAWLQGVPFYVDERVIVPRSFLAEFIAAAEGAESIDGWLGEHTQQVLDLCTGNGSLAVLATLAWPEVQVDAADLSTDALAVARINVEKHGLQQRIRLIESDGWANLPGRYDLILCNPPYVCRQGMDELPAEYRAEPLISLDGGLQGSADGMDFVRHLLAHALEHLNEHGVLLLEIGNEREHFERAFPTLLAYWPETSAGEGPVLLLTRESLADWAATKDIT</sequence>
<dbReference type="GO" id="GO:0036009">
    <property type="term" value="F:protein-glutamine N-methyltransferase activity"/>
    <property type="evidence" value="ECO:0007669"/>
    <property type="project" value="InterPro"/>
</dbReference>
<dbReference type="CDD" id="cd02440">
    <property type="entry name" value="AdoMet_MTases"/>
    <property type="match status" value="1"/>
</dbReference>
<dbReference type="InterPro" id="IPR017127">
    <property type="entry name" value="Ribosome_uL3_MTase"/>
</dbReference>
<feature type="domain" description="Methyltransferase small" evidence="4">
    <location>
        <begin position="125"/>
        <end position="204"/>
    </location>
</feature>
<dbReference type="NCBIfam" id="TIGR03533">
    <property type="entry name" value="L3_gln_methyl"/>
    <property type="match status" value="1"/>
</dbReference>
<dbReference type="Gene3D" id="3.40.50.150">
    <property type="entry name" value="Vaccinia Virus protein VP39"/>
    <property type="match status" value="1"/>
</dbReference>
<keyword evidence="3" id="KW-0949">S-adenosyl-L-methionine</keyword>
<evidence type="ECO:0000256" key="1">
    <source>
        <dbReference type="ARBA" id="ARBA00022603"/>
    </source>
</evidence>
<dbReference type="GO" id="GO:0005829">
    <property type="term" value="C:cytosol"/>
    <property type="evidence" value="ECO:0007669"/>
    <property type="project" value="TreeGrafter"/>
</dbReference>
<gene>
    <name evidence="5" type="ORF">C6P61_13470</name>
</gene>
<organism evidence="5 6">
    <name type="scientific">Malikia spinosa</name>
    <dbReference type="NCBI Taxonomy" id="86180"/>
    <lineage>
        <taxon>Bacteria</taxon>
        <taxon>Pseudomonadati</taxon>
        <taxon>Pseudomonadota</taxon>
        <taxon>Betaproteobacteria</taxon>
        <taxon>Burkholderiales</taxon>
        <taxon>Comamonadaceae</taxon>
        <taxon>Malikia</taxon>
    </lineage>
</organism>
<dbReference type="InterPro" id="IPR029063">
    <property type="entry name" value="SAM-dependent_MTases_sf"/>
</dbReference>